<evidence type="ECO:0000313" key="2">
    <source>
        <dbReference type="EMBL" id="QDV47416.1"/>
    </source>
</evidence>
<name>A0A518I2Y5_9BACT</name>
<gene>
    <name evidence="2" type="ORF">Enr13x_73250</name>
</gene>
<proteinExistence type="predicted"/>
<keyword evidence="1" id="KW-0472">Membrane</keyword>
<protein>
    <submittedName>
        <fullName evidence="2">Uncharacterized protein</fullName>
    </submittedName>
</protein>
<keyword evidence="3" id="KW-1185">Reference proteome</keyword>
<keyword evidence="1" id="KW-0812">Transmembrane</keyword>
<organism evidence="2 3">
    <name type="scientific">Stieleria neptunia</name>
    <dbReference type="NCBI Taxonomy" id="2527979"/>
    <lineage>
        <taxon>Bacteria</taxon>
        <taxon>Pseudomonadati</taxon>
        <taxon>Planctomycetota</taxon>
        <taxon>Planctomycetia</taxon>
        <taxon>Pirellulales</taxon>
        <taxon>Pirellulaceae</taxon>
        <taxon>Stieleria</taxon>
    </lineage>
</organism>
<keyword evidence="1" id="KW-1133">Transmembrane helix</keyword>
<dbReference type="RefSeq" id="WP_145391527.1">
    <property type="nucleotide sequence ID" value="NZ_CP037423.1"/>
</dbReference>
<sequence length="200" mass="22511">MSLGLVASMAEATLVAQIIPAYMSITWVGAIERPHGLFLLFREKMESRVNLSSLTVQMETRYRFPTRIHGSPHALLSKMENPYQSVRESSNVNTQGIPRFGRLLFSVVGMIVGSLLGLTLLGWICALEQFPLYTLRRFVTGQKHPMDIATHPLDFYTLVISTTLFVVGGAVSPLSIAYIYRKKREMGKRGFIRDINCDRT</sequence>
<dbReference type="AlphaFoldDB" id="A0A518I2Y5"/>
<evidence type="ECO:0000313" key="3">
    <source>
        <dbReference type="Proteomes" id="UP000319004"/>
    </source>
</evidence>
<dbReference type="EMBL" id="CP037423">
    <property type="protein sequence ID" value="QDV47416.1"/>
    <property type="molecule type" value="Genomic_DNA"/>
</dbReference>
<reference evidence="2 3" key="1">
    <citation type="submission" date="2019-03" db="EMBL/GenBank/DDBJ databases">
        <title>Deep-cultivation of Planctomycetes and their phenomic and genomic characterization uncovers novel biology.</title>
        <authorList>
            <person name="Wiegand S."/>
            <person name="Jogler M."/>
            <person name="Boedeker C."/>
            <person name="Pinto D."/>
            <person name="Vollmers J."/>
            <person name="Rivas-Marin E."/>
            <person name="Kohn T."/>
            <person name="Peeters S.H."/>
            <person name="Heuer A."/>
            <person name="Rast P."/>
            <person name="Oberbeckmann S."/>
            <person name="Bunk B."/>
            <person name="Jeske O."/>
            <person name="Meyerdierks A."/>
            <person name="Storesund J.E."/>
            <person name="Kallscheuer N."/>
            <person name="Luecker S."/>
            <person name="Lage O.M."/>
            <person name="Pohl T."/>
            <person name="Merkel B.J."/>
            <person name="Hornburger P."/>
            <person name="Mueller R.-W."/>
            <person name="Bruemmer F."/>
            <person name="Labrenz M."/>
            <person name="Spormann A.M."/>
            <person name="Op den Camp H."/>
            <person name="Overmann J."/>
            <person name="Amann R."/>
            <person name="Jetten M.S.M."/>
            <person name="Mascher T."/>
            <person name="Medema M.H."/>
            <person name="Devos D.P."/>
            <person name="Kaster A.-K."/>
            <person name="Ovreas L."/>
            <person name="Rohde M."/>
            <person name="Galperin M.Y."/>
            <person name="Jogler C."/>
        </authorList>
    </citation>
    <scope>NUCLEOTIDE SEQUENCE [LARGE SCALE GENOMIC DNA]</scope>
    <source>
        <strain evidence="2 3">Enr13</strain>
    </source>
</reference>
<dbReference type="KEGG" id="snep:Enr13x_73250"/>
<feature type="transmembrane region" description="Helical" evidence="1">
    <location>
        <begin position="155"/>
        <end position="180"/>
    </location>
</feature>
<dbReference type="Proteomes" id="UP000319004">
    <property type="component" value="Chromosome"/>
</dbReference>
<feature type="transmembrane region" description="Helical" evidence="1">
    <location>
        <begin position="103"/>
        <end position="124"/>
    </location>
</feature>
<evidence type="ECO:0000256" key="1">
    <source>
        <dbReference type="SAM" id="Phobius"/>
    </source>
</evidence>
<accession>A0A518I2Y5</accession>